<proteinExistence type="predicted"/>
<keyword evidence="1" id="KW-0472">Membrane</keyword>
<dbReference type="RefSeq" id="WP_070090774.1">
    <property type="nucleotide sequence ID" value="NZ_CP016634.1"/>
</dbReference>
<organism evidence="2">
    <name type="scientific">Pseudomonas putida</name>
    <name type="common">Arthrobacter siderocapsulatus</name>
    <dbReference type="NCBI Taxonomy" id="303"/>
    <lineage>
        <taxon>Bacteria</taxon>
        <taxon>Pseudomonadati</taxon>
        <taxon>Pseudomonadota</taxon>
        <taxon>Gammaproteobacteria</taxon>
        <taxon>Pseudomonadales</taxon>
        <taxon>Pseudomonadaceae</taxon>
        <taxon>Pseudomonas</taxon>
    </lineage>
</organism>
<feature type="transmembrane region" description="Helical" evidence="1">
    <location>
        <begin position="112"/>
        <end position="133"/>
    </location>
</feature>
<keyword evidence="1" id="KW-0812">Transmembrane</keyword>
<gene>
    <name evidence="2" type="ORF">IEC33019_4937</name>
</gene>
<reference evidence="2" key="1">
    <citation type="submission" date="2016-07" db="EMBL/GenBank/DDBJ databases">
        <title>New class B carbapenemase carried by novel plasmid in Pseudomonas putida enviromental strain in eastern Amazonia.</title>
        <authorList>
            <person name="Souza C.O."/>
            <person name="Lima K.V."/>
            <person name="Brasiliense D.M."/>
            <person name="Perez-Chaparro P.J."/>
            <person name="Mamizuka E.M."/>
            <person name="Lima M.O."/>
            <person name="Lima L.N."/>
            <person name="McCulloch J.A."/>
        </authorList>
    </citation>
    <scope>NUCLEOTIDE SEQUENCE [LARGE SCALE GENOMIC DNA]</scope>
    <source>
        <strain evidence="2">IEC33019</strain>
    </source>
</reference>
<accession>A0A1B2FDX7</accession>
<name>A0A1B2FDX7_PSEPU</name>
<evidence type="ECO:0000256" key="1">
    <source>
        <dbReference type="SAM" id="Phobius"/>
    </source>
</evidence>
<evidence type="ECO:0000313" key="2">
    <source>
        <dbReference type="EMBL" id="ANY90420.1"/>
    </source>
</evidence>
<protein>
    <recommendedName>
        <fullName evidence="3">DUF2975 domain-containing protein</fullName>
    </recommendedName>
</protein>
<keyword evidence="1" id="KW-1133">Transmembrane helix</keyword>
<feature type="transmembrane region" description="Helical" evidence="1">
    <location>
        <begin position="16"/>
        <end position="42"/>
    </location>
</feature>
<dbReference type="AlphaFoldDB" id="A0A1B2FDX7"/>
<feature type="transmembrane region" description="Helical" evidence="1">
    <location>
        <begin position="72"/>
        <end position="100"/>
    </location>
</feature>
<evidence type="ECO:0008006" key="3">
    <source>
        <dbReference type="Google" id="ProtNLM"/>
    </source>
</evidence>
<feature type="transmembrane region" description="Helical" evidence="1">
    <location>
        <begin position="153"/>
        <end position="178"/>
    </location>
</feature>
<dbReference type="EMBL" id="CP016634">
    <property type="protein sequence ID" value="ANY90420.1"/>
    <property type="molecule type" value="Genomic_DNA"/>
</dbReference>
<sequence>MNDSRSVAYARSRLRIIGVFAAFLAWATGAVELFGTPLLWVFDYPDTVAAYLQGHGTNMPLLLEDGYQPSKLAIGLVMALEMIPTGLSVLALLLTGLFFIRLSKGHTWSQANIRMLWQVGLLCIGTPLLWPVIDTFQGLALAIDLPAGERSFVVSIGVSSEAVYEIMKGILLCAFSLLMRDAKTISDEHNCYV</sequence>